<keyword evidence="4" id="KW-1185">Reference proteome</keyword>
<feature type="chain" id="PRO_5043904102" evidence="2">
    <location>
        <begin position="19"/>
        <end position="389"/>
    </location>
</feature>
<dbReference type="AlphaFoldDB" id="A0AAX4HSN8"/>
<dbReference type="GO" id="GO:0016755">
    <property type="term" value="F:aminoacyltransferase activity"/>
    <property type="evidence" value="ECO:0007669"/>
    <property type="project" value="InterPro"/>
</dbReference>
<evidence type="ECO:0000256" key="2">
    <source>
        <dbReference type="SAM" id="SignalP"/>
    </source>
</evidence>
<gene>
    <name evidence="3" type="ORF">SOO65_06560</name>
</gene>
<protein>
    <submittedName>
        <fullName evidence="3">Uncharacterized protein</fullName>
    </submittedName>
</protein>
<feature type="region of interest" description="Disordered" evidence="1">
    <location>
        <begin position="199"/>
        <end position="221"/>
    </location>
</feature>
<keyword evidence="2" id="KW-0732">Signal</keyword>
<name>A0AAX4HSN8_9BACT</name>
<dbReference type="Proteomes" id="UP001324634">
    <property type="component" value="Chromosome"/>
</dbReference>
<proteinExistence type="predicted"/>
<evidence type="ECO:0000313" key="4">
    <source>
        <dbReference type="Proteomes" id="UP001324634"/>
    </source>
</evidence>
<dbReference type="EMBL" id="CP139487">
    <property type="protein sequence ID" value="WPU66403.1"/>
    <property type="molecule type" value="Genomic_DNA"/>
</dbReference>
<sequence>MKRHAVLTLALLSTSVYAERFSTNNSPNVFSKIVNTQMIYRFDSLPLSGRLNDDRLGWSESFWPSNRGGIAYRWSHPNPQPFKYRLYTKEELKKMSEKEIGQLSPAELYDITLSDYNYTLTRKVLSSYSPKDLWWEGICHGWALAAANYPEPAPVRIRNKDGIVTNFGSSDVKALLAMHDAYNYQGTYAQIGMRCNASGKVPGEGDDRDANPNPPAPELANSPDCVDVNAGAFHVSLTNLIGIHSRGFVADVDRFGDVWNQPVTSYSSQVVGEEEVTPDHRTQGIERRIKVATKFTYGEELKFWTAEAEAAGSRNFVSKLPVTNTVHQEFRSKNYEYIVELDYRGNVIGGEWLTETRPDFMWIITRDKKFNNYPYPLSGLNMIYQPVKR</sequence>
<dbReference type="Pfam" id="PF16683">
    <property type="entry name" value="TGase_elicitor"/>
    <property type="match status" value="1"/>
</dbReference>
<accession>A0AAX4HSN8</accession>
<reference evidence="3 4" key="1">
    <citation type="submission" date="2023-11" db="EMBL/GenBank/DDBJ databases">
        <title>Peredibacter starrii A3.12.</title>
        <authorList>
            <person name="Mitchell R.J."/>
        </authorList>
    </citation>
    <scope>NUCLEOTIDE SEQUENCE [LARGE SCALE GENOMIC DNA]</scope>
    <source>
        <strain evidence="3 4">A3.12</strain>
    </source>
</reference>
<dbReference type="KEGG" id="psti:SOO65_06560"/>
<evidence type="ECO:0000256" key="1">
    <source>
        <dbReference type="SAM" id="MobiDB-lite"/>
    </source>
</evidence>
<feature type="signal peptide" evidence="2">
    <location>
        <begin position="1"/>
        <end position="18"/>
    </location>
</feature>
<evidence type="ECO:0000313" key="3">
    <source>
        <dbReference type="EMBL" id="WPU66403.1"/>
    </source>
</evidence>
<organism evidence="3 4">
    <name type="scientific">Peredibacter starrii</name>
    <dbReference type="NCBI Taxonomy" id="28202"/>
    <lineage>
        <taxon>Bacteria</taxon>
        <taxon>Pseudomonadati</taxon>
        <taxon>Bdellovibrionota</taxon>
        <taxon>Bacteriovoracia</taxon>
        <taxon>Bacteriovoracales</taxon>
        <taxon>Bacteriovoracaceae</taxon>
        <taxon>Peredibacter</taxon>
    </lineage>
</organism>
<dbReference type="RefSeq" id="WP_321398575.1">
    <property type="nucleotide sequence ID" value="NZ_CP139487.1"/>
</dbReference>
<dbReference type="InterPro" id="IPR032048">
    <property type="entry name" value="TGase_elicitor"/>
</dbReference>